<dbReference type="GO" id="GO:0048269">
    <property type="term" value="C:methionine adenosyltransferase complex"/>
    <property type="evidence" value="ECO:0007669"/>
    <property type="project" value="TreeGrafter"/>
</dbReference>
<comment type="caution">
    <text evidence="3">The sequence shown here is derived from an EMBL/GenBank/DDBJ whole genome shotgun (WGS) entry which is preliminary data.</text>
</comment>
<reference evidence="3" key="1">
    <citation type="submission" date="2021-02" db="EMBL/GenBank/DDBJ databases">
        <authorList>
            <person name="Dougan E. K."/>
            <person name="Rhodes N."/>
            <person name="Thang M."/>
            <person name="Chan C."/>
        </authorList>
    </citation>
    <scope>NUCLEOTIDE SEQUENCE</scope>
</reference>
<dbReference type="SUPFAM" id="SSF51735">
    <property type="entry name" value="NAD(P)-binding Rossmann-fold domains"/>
    <property type="match status" value="1"/>
</dbReference>
<proteinExistence type="predicted"/>
<dbReference type="InterPro" id="IPR036291">
    <property type="entry name" value="NAD(P)-bd_dom_sf"/>
</dbReference>
<keyword evidence="1" id="KW-0812">Transmembrane</keyword>
<keyword evidence="1" id="KW-0472">Membrane</keyword>
<dbReference type="UniPathway" id="UPA00315">
    <property type="reaction ID" value="UER00080"/>
</dbReference>
<dbReference type="PANTHER" id="PTHR10491:SF4">
    <property type="entry name" value="METHIONINE ADENOSYLTRANSFERASE 2 SUBUNIT BETA"/>
    <property type="match status" value="1"/>
</dbReference>
<evidence type="ECO:0000313" key="3">
    <source>
        <dbReference type="EMBL" id="CAE8681005.1"/>
    </source>
</evidence>
<feature type="transmembrane region" description="Helical" evidence="1">
    <location>
        <begin position="398"/>
        <end position="419"/>
    </location>
</feature>
<dbReference type="InterPro" id="IPR005913">
    <property type="entry name" value="dTDP_dehydrorham_reduct"/>
</dbReference>
<accession>A0A813JN23</accession>
<evidence type="ECO:0000256" key="1">
    <source>
        <dbReference type="SAM" id="Phobius"/>
    </source>
</evidence>
<protein>
    <recommendedName>
        <fullName evidence="2">RmlD-like substrate binding domain-containing protein</fullName>
    </recommendedName>
</protein>
<dbReference type="PANTHER" id="PTHR10491">
    <property type="entry name" value="DTDP-4-DEHYDRORHAMNOSE REDUCTASE"/>
    <property type="match status" value="1"/>
</dbReference>
<dbReference type="InterPro" id="IPR029903">
    <property type="entry name" value="RmlD-like-bd"/>
</dbReference>
<organism evidence="3 4">
    <name type="scientific">Polarella glacialis</name>
    <name type="common">Dinoflagellate</name>
    <dbReference type="NCBI Taxonomy" id="89957"/>
    <lineage>
        <taxon>Eukaryota</taxon>
        <taxon>Sar</taxon>
        <taxon>Alveolata</taxon>
        <taxon>Dinophyceae</taxon>
        <taxon>Suessiales</taxon>
        <taxon>Suessiaceae</taxon>
        <taxon>Polarella</taxon>
    </lineage>
</organism>
<evidence type="ECO:0000313" key="4">
    <source>
        <dbReference type="Proteomes" id="UP000626109"/>
    </source>
</evidence>
<dbReference type="Proteomes" id="UP000626109">
    <property type="component" value="Unassembled WGS sequence"/>
</dbReference>
<dbReference type="AlphaFoldDB" id="A0A813JN23"/>
<keyword evidence="1" id="KW-1133">Transmembrane helix</keyword>
<dbReference type="Gene3D" id="3.40.50.720">
    <property type="entry name" value="NAD(P)-binding Rossmann-like Domain"/>
    <property type="match status" value="1"/>
</dbReference>
<dbReference type="Pfam" id="PF04321">
    <property type="entry name" value="RmlD_sub_bind"/>
    <property type="match status" value="1"/>
</dbReference>
<gene>
    <name evidence="3" type="ORF">PGLA2088_LOCUS22224</name>
</gene>
<feature type="domain" description="RmlD-like substrate binding" evidence="2">
    <location>
        <begin position="473"/>
        <end position="616"/>
    </location>
</feature>
<dbReference type="GO" id="GO:0006556">
    <property type="term" value="P:S-adenosylmethionine biosynthetic process"/>
    <property type="evidence" value="ECO:0007669"/>
    <property type="project" value="UniProtKB-UniPathway"/>
</dbReference>
<dbReference type="EMBL" id="CAJNNW010025916">
    <property type="protein sequence ID" value="CAE8681005.1"/>
    <property type="molecule type" value="Genomic_DNA"/>
</dbReference>
<evidence type="ECO:0000259" key="2">
    <source>
        <dbReference type="Pfam" id="PF04321"/>
    </source>
</evidence>
<sequence length="747" mass="81423">MATRKCVVSVNACLAPCGQQAKADPLSAIDGGQWPQVDASEVQQEDVLIFSDSWGYCKEILAQAPPGRVGMANVQTKAASSYNEKEVTKLVGSQSWDLIIFAVGIDPPASNSVEDIHKQQDAVLKLYLCILKKLGDDMSRCKRLVVITVDIFAEEPEIHEECGVGLMTNSALFGMSNTARYEVQCPIQFIDTEWALRTENTKYLVAEIFRHSSLGLGLSSTVSERLASSPSSTSWASSLLPALRALHDDVSSILTYDIYYTYLNSELRGRRDGLCLIFQQAVLPVVAHWSAARASQQSQGEPPCAKLGALMIEGAFEYKPQGGRALLQPFEHLCIDDAFWLLGRPSSKLRASSLLPALRALHDDVSSILTYDIYYTYLNPELKGRRDVSQMMPVVKGFLIGGLVWFAVPFCMTTTTGLASRALTMHPELGPAYIFAAASGRAELSHLAGPCAVWPSAALLVTWCGPGLFEPRTMKVDLFDHAALDAQFADFQPDIVIHLAAERRPDKLEQDKEYATRINSDVARSVGELSKRHGAWLIYPSTNYVFDGKAAPYAEDAAPTPLSVYGESKLAGEVSVAQVHPEAAILRFPLLYGPVERLDETSVTTMLSAVKEVTSVKRGLQDGERIKDECNKHKRLVALVALVIVAVNALMYRVMSTAQVAGLARVHTGSASSRVLHRVLTDCSSARLPSGARDASRNAARGCAEHSRPWAVSWQEAVDGEGLWGKTTVNTGRRKADLASHQLASIV</sequence>
<dbReference type="GO" id="GO:0048270">
    <property type="term" value="F:methionine adenosyltransferase regulator activity"/>
    <property type="evidence" value="ECO:0007669"/>
    <property type="project" value="TreeGrafter"/>
</dbReference>
<feature type="transmembrane region" description="Helical" evidence="1">
    <location>
        <begin position="636"/>
        <end position="655"/>
    </location>
</feature>
<name>A0A813JN23_POLGL</name>